<dbReference type="RefSeq" id="WP_161717761.1">
    <property type="nucleotide sequence ID" value="NZ_JAAAPO010000003.1"/>
</dbReference>
<protein>
    <submittedName>
        <fullName evidence="2">Uncharacterized protein</fullName>
    </submittedName>
</protein>
<keyword evidence="1" id="KW-1133">Transmembrane helix</keyword>
<dbReference type="Proteomes" id="UP000753724">
    <property type="component" value="Unassembled WGS sequence"/>
</dbReference>
<accession>A0ABW9XD36</accession>
<evidence type="ECO:0000313" key="3">
    <source>
        <dbReference type="Proteomes" id="UP000753724"/>
    </source>
</evidence>
<name>A0ABW9XD36_9SPHN</name>
<proteinExistence type="predicted"/>
<sequence length="53" mass="5800">MDSFFGFIFDVLIRPIFQGIMSALPRPVQIGCFVIFAVLFVGAFASLALSLSE</sequence>
<reference evidence="3" key="1">
    <citation type="submission" date="2020-01" db="EMBL/GenBank/DDBJ databases">
        <title>Sphingomonas sp. strain CSW-10.</title>
        <authorList>
            <person name="Chen W.-M."/>
        </authorList>
    </citation>
    <scope>NUCLEOTIDE SEQUENCE [LARGE SCALE GENOMIC DNA]</scope>
    <source>
        <strain evidence="3">FSY-8</strain>
    </source>
</reference>
<keyword evidence="1" id="KW-0472">Membrane</keyword>
<dbReference type="EMBL" id="JAAAPO010000003">
    <property type="protein sequence ID" value="NBC36462.1"/>
    <property type="molecule type" value="Genomic_DNA"/>
</dbReference>
<comment type="caution">
    <text evidence="2">The sequence shown here is derived from an EMBL/GenBank/DDBJ whole genome shotgun (WGS) entry which is preliminary data.</text>
</comment>
<evidence type="ECO:0000313" key="2">
    <source>
        <dbReference type="EMBL" id="NBC36462.1"/>
    </source>
</evidence>
<feature type="transmembrane region" description="Helical" evidence="1">
    <location>
        <begin position="28"/>
        <end position="51"/>
    </location>
</feature>
<organism evidence="2 3">
    <name type="scientific">Novosphingobium ovatum</name>
    <dbReference type="NCBI Taxonomy" id="1908523"/>
    <lineage>
        <taxon>Bacteria</taxon>
        <taxon>Pseudomonadati</taxon>
        <taxon>Pseudomonadota</taxon>
        <taxon>Alphaproteobacteria</taxon>
        <taxon>Sphingomonadales</taxon>
        <taxon>Sphingomonadaceae</taxon>
        <taxon>Novosphingobium</taxon>
    </lineage>
</organism>
<keyword evidence="3" id="KW-1185">Reference proteome</keyword>
<gene>
    <name evidence="2" type="ORF">GTZ99_07830</name>
</gene>
<evidence type="ECO:0000256" key="1">
    <source>
        <dbReference type="SAM" id="Phobius"/>
    </source>
</evidence>
<keyword evidence="1" id="KW-0812">Transmembrane</keyword>